<dbReference type="AlphaFoldDB" id="A0A1V2ET16"/>
<evidence type="ECO:0000313" key="2">
    <source>
        <dbReference type="Proteomes" id="UP000188729"/>
    </source>
</evidence>
<sequence>MIVRFSPANMCIILAQIAVGIAALAMLALAPPAHGAMLLVPLMSDAPAARLARDSHALLLEQGPAGSLVVLGDRQTLFWPLLRAGVLAVAAPVPLCGEASDVLA</sequence>
<proteinExistence type="predicted"/>
<accession>A0A1V2ET16</accession>
<organism evidence="1 2">
    <name type="scientific">Sphingomonas jeddahensis</name>
    <dbReference type="NCBI Taxonomy" id="1915074"/>
    <lineage>
        <taxon>Bacteria</taxon>
        <taxon>Pseudomonadati</taxon>
        <taxon>Pseudomonadota</taxon>
        <taxon>Alphaproteobacteria</taxon>
        <taxon>Sphingomonadales</taxon>
        <taxon>Sphingomonadaceae</taxon>
        <taxon>Sphingomonas</taxon>
    </lineage>
</organism>
<gene>
    <name evidence="1" type="ORF">SPHI_22920</name>
</gene>
<dbReference type="STRING" id="1915074.SPHI_22920"/>
<dbReference type="Proteomes" id="UP000188729">
    <property type="component" value="Unassembled WGS sequence"/>
</dbReference>
<comment type="caution">
    <text evidence="1">The sequence shown here is derived from an EMBL/GenBank/DDBJ whole genome shotgun (WGS) entry which is preliminary data.</text>
</comment>
<evidence type="ECO:0000313" key="1">
    <source>
        <dbReference type="EMBL" id="ONF95625.1"/>
    </source>
</evidence>
<reference evidence="1 2" key="1">
    <citation type="submission" date="2016-11" db="EMBL/GenBank/DDBJ databases">
        <title>Genome sequence of Sphingomonas jeddahensis G39.</title>
        <authorList>
            <person name="Poehlein A."/>
            <person name="Wuebbeler J.H."/>
            <person name="Steinbuechel A."/>
            <person name="Daniel R."/>
        </authorList>
    </citation>
    <scope>NUCLEOTIDE SEQUENCE [LARGE SCALE GENOMIC DNA]</scope>
    <source>
        <strain evidence="1 2">G39</strain>
    </source>
</reference>
<protein>
    <submittedName>
        <fullName evidence="1">Uncharacterized protein</fullName>
    </submittedName>
</protein>
<keyword evidence="2" id="KW-1185">Reference proteome</keyword>
<dbReference type="RefSeq" id="WP_233130899.1">
    <property type="nucleotide sequence ID" value="NZ_MPSB01000010.1"/>
</dbReference>
<dbReference type="EMBL" id="MPSB01000010">
    <property type="protein sequence ID" value="ONF95625.1"/>
    <property type="molecule type" value="Genomic_DNA"/>
</dbReference>
<name>A0A1V2ET16_9SPHN</name>